<organism evidence="1 2">
    <name type="scientific">Mycena pura</name>
    <dbReference type="NCBI Taxonomy" id="153505"/>
    <lineage>
        <taxon>Eukaryota</taxon>
        <taxon>Fungi</taxon>
        <taxon>Dikarya</taxon>
        <taxon>Basidiomycota</taxon>
        <taxon>Agaricomycotina</taxon>
        <taxon>Agaricomycetes</taxon>
        <taxon>Agaricomycetidae</taxon>
        <taxon>Agaricales</taxon>
        <taxon>Marasmiineae</taxon>
        <taxon>Mycenaceae</taxon>
        <taxon>Mycena</taxon>
    </lineage>
</organism>
<proteinExistence type="predicted"/>
<dbReference type="AlphaFoldDB" id="A0AAD7E3G5"/>
<dbReference type="EMBL" id="JARJCW010000003">
    <property type="protein sequence ID" value="KAJ7226664.1"/>
    <property type="molecule type" value="Genomic_DNA"/>
</dbReference>
<evidence type="ECO:0000313" key="1">
    <source>
        <dbReference type="EMBL" id="KAJ7226664.1"/>
    </source>
</evidence>
<protein>
    <submittedName>
        <fullName evidence="1">Uncharacterized protein</fullName>
    </submittedName>
</protein>
<name>A0AAD7E3G5_9AGAR</name>
<accession>A0AAD7E3G5</accession>
<reference evidence="1" key="1">
    <citation type="submission" date="2023-03" db="EMBL/GenBank/DDBJ databases">
        <title>Massive genome expansion in bonnet fungi (Mycena s.s.) driven by repeated elements and novel gene families across ecological guilds.</title>
        <authorList>
            <consortium name="Lawrence Berkeley National Laboratory"/>
            <person name="Harder C.B."/>
            <person name="Miyauchi S."/>
            <person name="Viragh M."/>
            <person name="Kuo A."/>
            <person name="Thoen E."/>
            <person name="Andreopoulos B."/>
            <person name="Lu D."/>
            <person name="Skrede I."/>
            <person name="Drula E."/>
            <person name="Henrissat B."/>
            <person name="Morin E."/>
            <person name="Kohler A."/>
            <person name="Barry K."/>
            <person name="LaButti K."/>
            <person name="Morin E."/>
            <person name="Salamov A."/>
            <person name="Lipzen A."/>
            <person name="Mereny Z."/>
            <person name="Hegedus B."/>
            <person name="Baldrian P."/>
            <person name="Stursova M."/>
            <person name="Weitz H."/>
            <person name="Taylor A."/>
            <person name="Grigoriev I.V."/>
            <person name="Nagy L.G."/>
            <person name="Martin F."/>
            <person name="Kauserud H."/>
        </authorList>
    </citation>
    <scope>NUCLEOTIDE SEQUENCE</scope>
    <source>
        <strain evidence="1">9144</strain>
    </source>
</reference>
<gene>
    <name evidence="1" type="ORF">GGX14DRAFT_385480</name>
</gene>
<evidence type="ECO:0000313" key="2">
    <source>
        <dbReference type="Proteomes" id="UP001219525"/>
    </source>
</evidence>
<keyword evidence="2" id="KW-1185">Reference proteome</keyword>
<sequence length="217" mass="24197">MATGITGLAFVNERIPPLPGRYTNNPGYVRIDASSYSATYGETPAALVPFNTTLLENALQTPNLPFLLGQRYPPVNNEDSHMLMVEGDVERAVHLYIVHTVNLIFEDYLRRYRQGRHLVCKSQVSEEDSRLDMHWSVSDETILIMEVKIPGSLDPNDWTPAVGMGVNAHTCRNEARARVNAMPTGQISLAEGNAGVILQQVAKYHRRFEPPVVLAKI</sequence>
<comment type="caution">
    <text evidence="1">The sequence shown here is derived from an EMBL/GenBank/DDBJ whole genome shotgun (WGS) entry which is preliminary data.</text>
</comment>
<dbReference type="Proteomes" id="UP001219525">
    <property type="component" value="Unassembled WGS sequence"/>
</dbReference>